<sequence length="584" mass="61368">MCAMKWLRRVLKGLLLLGLLAAGLIWYLLRPERVASQLILTGGDILPMATAAEAPGPEAILVEDGVITAVGTLAQLQESGAPVHDLAGKVLTPGLIEPHTHPIATALLGAVVDVSGFTHSSRAEVMQTLAQAADGTALTPWLVAYGWDPVAIADLTAPTLAELDAIAPDRPLVVITQMLHEVFANTAAMQAAGIDLVSQDAQDLQAGQAGIIRDAAGRATGAFRELEAVNAILGAMPAADPAVIELLVRKEYTTYAKAGYTTIGITGAVGKHPDPVGLLRHIGATAAPLRAYLYLLPHQGKALGGNDDFRVLGTKFWMDGSPFTGGAAFAEAYEHSDLTSERMHIPHGHLGPVNHDPGDFAAKVAALQSAGHQIAVHSQGERAIDEVLDAFEAAGPNPGLPHRLEHNALITAAQMQRAKALGISLGFFVDHIFYYGDALPDIVGDRAERYMPVGTAMRAGVITTLHGDHPASPIGALRTLRTAVDRTSVSGATITAPDQAISRYQALSAMTRQAAQQLGQEALIGTIEVGKRADFTLFNGNPLTADWQGLSVAGTWKDGQPTQTGLGGWLRFGPAFAALKSMLF</sequence>
<organism evidence="2 3">
    <name type="scientific">Pseudophaeobacter arcticus</name>
    <dbReference type="NCBI Taxonomy" id="385492"/>
    <lineage>
        <taxon>Bacteria</taxon>
        <taxon>Pseudomonadati</taxon>
        <taxon>Pseudomonadota</taxon>
        <taxon>Alphaproteobacteria</taxon>
        <taxon>Rhodobacterales</taxon>
        <taxon>Paracoccaceae</taxon>
        <taxon>Pseudophaeobacter</taxon>
    </lineage>
</organism>
<evidence type="ECO:0000313" key="3">
    <source>
        <dbReference type="Proteomes" id="UP001441944"/>
    </source>
</evidence>
<dbReference type="CDD" id="cd01300">
    <property type="entry name" value="YtcJ_like"/>
    <property type="match status" value="1"/>
</dbReference>
<dbReference type="EMBL" id="BAABWU010000004">
    <property type="protein sequence ID" value="GAA6196026.1"/>
    <property type="molecule type" value="Genomic_DNA"/>
</dbReference>
<dbReference type="Proteomes" id="UP001441944">
    <property type="component" value="Unassembled WGS sequence"/>
</dbReference>
<dbReference type="InterPro" id="IPR013108">
    <property type="entry name" value="Amidohydro_3"/>
</dbReference>
<dbReference type="SUPFAM" id="SSF51338">
    <property type="entry name" value="Composite domain of metallo-dependent hydrolases"/>
    <property type="match status" value="1"/>
</dbReference>
<keyword evidence="3" id="KW-1185">Reference proteome</keyword>
<dbReference type="InterPro" id="IPR011059">
    <property type="entry name" value="Metal-dep_hydrolase_composite"/>
</dbReference>
<accession>A0ABQ0AJI9</accession>
<dbReference type="Gene3D" id="2.30.40.10">
    <property type="entry name" value="Urease, subunit C, domain 1"/>
    <property type="match status" value="1"/>
</dbReference>
<dbReference type="InterPro" id="IPR033932">
    <property type="entry name" value="YtcJ-like"/>
</dbReference>
<evidence type="ECO:0000259" key="1">
    <source>
        <dbReference type="Pfam" id="PF07969"/>
    </source>
</evidence>
<dbReference type="Pfam" id="PF07969">
    <property type="entry name" value="Amidohydro_3"/>
    <property type="match status" value="1"/>
</dbReference>
<evidence type="ECO:0000313" key="2">
    <source>
        <dbReference type="EMBL" id="GAA6196026.1"/>
    </source>
</evidence>
<proteinExistence type="predicted"/>
<comment type="caution">
    <text evidence="2">The sequence shown here is derived from an EMBL/GenBank/DDBJ whole genome shotgun (WGS) entry which is preliminary data.</text>
</comment>
<dbReference type="SUPFAM" id="SSF51556">
    <property type="entry name" value="Metallo-dependent hydrolases"/>
    <property type="match status" value="1"/>
</dbReference>
<dbReference type="InterPro" id="IPR032466">
    <property type="entry name" value="Metal_Hydrolase"/>
</dbReference>
<dbReference type="PANTHER" id="PTHR22642:SF2">
    <property type="entry name" value="PROTEIN LONG AFTER FAR-RED 3"/>
    <property type="match status" value="1"/>
</dbReference>
<gene>
    <name evidence="2" type="ORF">NBRC116598_14700</name>
</gene>
<protein>
    <submittedName>
        <fullName evidence="2">Amidohydrolase</fullName>
    </submittedName>
</protein>
<dbReference type="Gene3D" id="3.20.20.140">
    <property type="entry name" value="Metal-dependent hydrolases"/>
    <property type="match status" value="1"/>
</dbReference>
<name>A0ABQ0AJI9_9RHOB</name>
<reference evidence="2 3" key="1">
    <citation type="submission" date="2024-04" db="EMBL/GenBank/DDBJ databases">
        <title>Draft genome sequence of Pseudophaeobacter arcticus NBRC 116598.</title>
        <authorList>
            <person name="Miyakawa T."/>
            <person name="Kusuya Y."/>
            <person name="Miura T."/>
        </authorList>
    </citation>
    <scope>NUCLEOTIDE SEQUENCE [LARGE SCALE GENOMIC DNA]</scope>
    <source>
        <strain evidence="2 3">SU-CL00105</strain>
    </source>
</reference>
<dbReference type="Gene3D" id="3.10.310.70">
    <property type="match status" value="1"/>
</dbReference>
<feature type="domain" description="Amidohydrolase 3" evidence="1">
    <location>
        <begin position="83"/>
        <end position="562"/>
    </location>
</feature>
<dbReference type="PANTHER" id="PTHR22642">
    <property type="entry name" value="IMIDAZOLONEPROPIONASE"/>
    <property type="match status" value="1"/>
</dbReference>